<dbReference type="InterPro" id="IPR006140">
    <property type="entry name" value="D-isomer_DH_NAD-bd"/>
</dbReference>
<evidence type="ECO:0000256" key="1">
    <source>
        <dbReference type="ARBA" id="ARBA00023002"/>
    </source>
</evidence>
<keyword evidence="1 2" id="KW-0560">Oxidoreductase</keyword>
<dbReference type="AlphaFoldDB" id="A0AA35WBC0"/>
<gene>
    <name evidence="5" type="ORF">GBAR_LOCUS5814</name>
</gene>
<dbReference type="FunFam" id="3.40.50.720:FF:000462">
    <property type="entry name" value="Glyoxylate reductase (NADP+)"/>
    <property type="match status" value="1"/>
</dbReference>
<keyword evidence="6" id="KW-1185">Reference proteome</keyword>
<dbReference type="InterPro" id="IPR029752">
    <property type="entry name" value="D-isomer_DH_CS1"/>
</dbReference>
<organism evidence="5 6">
    <name type="scientific">Geodia barretti</name>
    <name type="common">Barrett's horny sponge</name>
    <dbReference type="NCBI Taxonomy" id="519541"/>
    <lineage>
        <taxon>Eukaryota</taxon>
        <taxon>Metazoa</taxon>
        <taxon>Porifera</taxon>
        <taxon>Demospongiae</taxon>
        <taxon>Heteroscleromorpha</taxon>
        <taxon>Tetractinellida</taxon>
        <taxon>Astrophorina</taxon>
        <taxon>Geodiidae</taxon>
        <taxon>Geodia</taxon>
    </lineage>
</organism>
<dbReference type="SUPFAM" id="SSF51735">
    <property type="entry name" value="NAD(P)-binding Rossmann-fold domains"/>
    <property type="match status" value="1"/>
</dbReference>
<dbReference type="PROSITE" id="PS00065">
    <property type="entry name" value="D_2_HYDROXYACID_DH_1"/>
    <property type="match status" value="1"/>
</dbReference>
<dbReference type="GO" id="GO:0051287">
    <property type="term" value="F:NAD binding"/>
    <property type="evidence" value="ECO:0007669"/>
    <property type="project" value="InterPro"/>
</dbReference>
<sequence>MQEALDLIDESADMEVWPDENPPAPEVMREKASTVDGILTNIMDRVDGPLLDAAPRLKVISQLAVGLDNVDVAEATRRGIPVGYTPGVLAKATADVAFALLMSAARRISESERWVRDGQWTLAFHPLRWLGVDVHEKTLGIIGMGQIGLEMARRGRGFDMNIIYHSRSRRPDLEAEYGLVYVDLPTLLAESDFVSLHMPLTPETRHYIGEAELRQMKPTAILVNAARGPVVDSRALYTALKEGWIYAAGLDVTDPEPIPAADPLLTLENVVIAPHVGSASLASRGAMCMLAARNLIAGLEGNPLVRCANPEVYKA</sequence>
<dbReference type="SUPFAM" id="SSF52283">
    <property type="entry name" value="Formate/glycerate dehydrogenase catalytic domain-like"/>
    <property type="match status" value="1"/>
</dbReference>
<dbReference type="InterPro" id="IPR036291">
    <property type="entry name" value="NAD(P)-bd_dom_sf"/>
</dbReference>
<dbReference type="PANTHER" id="PTHR10996">
    <property type="entry name" value="2-HYDROXYACID DEHYDROGENASE-RELATED"/>
    <property type="match status" value="1"/>
</dbReference>
<accession>A0AA35WBC0</accession>
<evidence type="ECO:0000259" key="4">
    <source>
        <dbReference type="Pfam" id="PF02826"/>
    </source>
</evidence>
<protein>
    <submittedName>
        <fullName evidence="5">Glyoxylate reductase</fullName>
    </submittedName>
</protein>
<name>A0AA35WBC0_GEOBA</name>
<feature type="domain" description="D-isomer specific 2-hydroxyacid dehydrogenase NAD-binding" evidence="4">
    <location>
        <begin position="98"/>
        <end position="277"/>
    </location>
</feature>
<proteinExistence type="inferred from homology"/>
<dbReference type="Pfam" id="PF02826">
    <property type="entry name" value="2-Hacid_dh_C"/>
    <property type="match status" value="1"/>
</dbReference>
<dbReference type="GO" id="GO:0005829">
    <property type="term" value="C:cytosol"/>
    <property type="evidence" value="ECO:0007669"/>
    <property type="project" value="TreeGrafter"/>
</dbReference>
<feature type="domain" description="D-isomer specific 2-hydroxyacid dehydrogenase catalytic" evidence="3">
    <location>
        <begin position="2"/>
        <end position="309"/>
    </location>
</feature>
<reference evidence="5" key="1">
    <citation type="submission" date="2023-03" db="EMBL/GenBank/DDBJ databases">
        <authorList>
            <person name="Steffen K."/>
            <person name="Cardenas P."/>
        </authorList>
    </citation>
    <scope>NUCLEOTIDE SEQUENCE</scope>
</reference>
<dbReference type="InterPro" id="IPR029753">
    <property type="entry name" value="D-isomer_DH_CS"/>
</dbReference>
<dbReference type="PROSITE" id="PS00671">
    <property type="entry name" value="D_2_HYDROXYACID_DH_3"/>
    <property type="match status" value="1"/>
</dbReference>
<dbReference type="PANTHER" id="PTHR10996:SF283">
    <property type="entry name" value="GLYOXYLATE_HYDROXYPYRUVATE REDUCTASE B"/>
    <property type="match status" value="1"/>
</dbReference>
<evidence type="ECO:0000313" key="5">
    <source>
        <dbReference type="EMBL" id="CAI8008500.1"/>
    </source>
</evidence>
<evidence type="ECO:0000313" key="6">
    <source>
        <dbReference type="Proteomes" id="UP001174909"/>
    </source>
</evidence>
<dbReference type="CDD" id="cd05301">
    <property type="entry name" value="GDH"/>
    <property type="match status" value="1"/>
</dbReference>
<evidence type="ECO:0000256" key="2">
    <source>
        <dbReference type="RuleBase" id="RU003719"/>
    </source>
</evidence>
<dbReference type="GO" id="GO:0030267">
    <property type="term" value="F:glyoxylate reductase (NADPH) activity"/>
    <property type="evidence" value="ECO:0007669"/>
    <property type="project" value="TreeGrafter"/>
</dbReference>
<evidence type="ECO:0000259" key="3">
    <source>
        <dbReference type="Pfam" id="PF00389"/>
    </source>
</evidence>
<comment type="caution">
    <text evidence="5">The sequence shown here is derived from an EMBL/GenBank/DDBJ whole genome shotgun (WGS) entry which is preliminary data.</text>
</comment>
<dbReference type="Proteomes" id="UP001174909">
    <property type="component" value="Unassembled WGS sequence"/>
</dbReference>
<dbReference type="InterPro" id="IPR006139">
    <property type="entry name" value="D-isomer_2_OHA_DH_cat_dom"/>
</dbReference>
<dbReference type="GO" id="GO:0016618">
    <property type="term" value="F:hydroxypyruvate reductase [NAD(P)H] activity"/>
    <property type="evidence" value="ECO:0007669"/>
    <property type="project" value="TreeGrafter"/>
</dbReference>
<dbReference type="Pfam" id="PF00389">
    <property type="entry name" value="2-Hacid_dh"/>
    <property type="match status" value="1"/>
</dbReference>
<dbReference type="Gene3D" id="3.40.50.720">
    <property type="entry name" value="NAD(P)-binding Rossmann-like Domain"/>
    <property type="match status" value="2"/>
</dbReference>
<dbReference type="EMBL" id="CASHTH010000856">
    <property type="protein sequence ID" value="CAI8008500.1"/>
    <property type="molecule type" value="Genomic_DNA"/>
</dbReference>
<comment type="similarity">
    <text evidence="2">Belongs to the D-isomer specific 2-hydroxyacid dehydrogenase family.</text>
</comment>
<dbReference type="InterPro" id="IPR050223">
    <property type="entry name" value="D-isomer_2-hydroxyacid_DH"/>
</dbReference>